<dbReference type="EMBL" id="JADEWC010000011">
    <property type="protein sequence ID" value="MBE9222392.1"/>
    <property type="molecule type" value="Genomic_DNA"/>
</dbReference>
<keyword evidence="2" id="KW-1185">Reference proteome</keyword>
<reference evidence="1 2" key="1">
    <citation type="submission" date="2020-10" db="EMBL/GenBank/DDBJ databases">
        <authorList>
            <person name="Castelo-Branco R."/>
            <person name="Eusebio N."/>
            <person name="Adriana R."/>
            <person name="Vieira A."/>
            <person name="Brugerolle De Fraissinette N."/>
            <person name="Rezende De Castro R."/>
            <person name="Schneider M.P."/>
            <person name="Vasconcelos V."/>
            <person name="Leao P.N."/>
        </authorList>
    </citation>
    <scope>NUCLEOTIDE SEQUENCE [LARGE SCALE GENOMIC DNA]</scope>
    <source>
        <strain evidence="1 2">LEGE 03274</strain>
    </source>
</reference>
<comment type="caution">
    <text evidence="1">The sequence shown here is derived from an EMBL/GenBank/DDBJ whole genome shotgun (WGS) entry which is preliminary data.</text>
</comment>
<name>A0ABR9V3D1_9CHRO</name>
<gene>
    <name evidence="1" type="ORF">IQ215_06750</name>
</gene>
<accession>A0ABR9V3D1</accession>
<protein>
    <submittedName>
        <fullName evidence="1">Uncharacterized protein</fullName>
    </submittedName>
</protein>
<dbReference type="Proteomes" id="UP000654604">
    <property type="component" value="Unassembled WGS sequence"/>
</dbReference>
<evidence type="ECO:0000313" key="1">
    <source>
        <dbReference type="EMBL" id="MBE9222392.1"/>
    </source>
</evidence>
<proteinExistence type="predicted"/>
<sequence length="157" mass="18436">MNLERLLWTKNVRPSDGTWAYMNFNIGQLFKLGWKATANKKDYFNADQLERNDLILLRQHGYVSHLVKVLNRQAEYDDLTGDFIFYRIVEIVWKIDNIIPPSENYKADKIFDFPEVLHFMGGNAMKLQDLPTFQEAWNHRGGISAFQSHVESKLELI</sequence>
<evidence type="ECO:0000313" key="2">
    <source>
        <dbReference type="Proteomes" id="UP000654604"/>
    </source>
</evidence>
<organism evidence="1 2">
    <name type="scientific">Cyanobacterium stanieri LEGE 03274</name>
    <dbReference type="NCBI Taxonomy" id="1828756"/>
    <lineage>
        <taxon>Bacteria</taxon>
        <taxon>Bacillati</taxon>
        <taxon>Cyanobacteriota</taxon>
        <taxon>Cyanophyceae</taxon>
        <taxon>Oscillatoriophycideae</taxon>
        <taxon>Chroococcales</taxon>
        <taxon>Geminocystaceae</taxon>
        <taxon>Cyanobacterium</taxon>
    </lineage>
</organism>